<evidence type="ECO:0000256" key="6">
    <source>
        <dbReference type="ARBA" id="ARBA00022989"/>
    </source>
</evidence>
<comment type="subcellular location">
    <subcellularLocation>
        <location evidence="1">Cell inner membrane</location>
        <topology evidence="1">Multi-pass membrane protein</topology>
    </subcellularLocation>
</comment>
<dbReference type="Pfam" id="PF00482">
    <property type="entry name" value="T2SSF"/>
    <property type="match status" value="2"/>
</dbReference>
<evidence type="ECO:0000256" key="2">
    <source>
        <dbReference type="ARBA" id="ARBA00005745"/>
    </source>
</evidence>
<dbReference type="FunFam" id="1.20.81.30:FF:000001">
    <property type="entry name" value="Type II secretion system protein F"/>
    <property type="match status" value="2"/>
</dbReference>
<evidence type="ECO:0000259" key="9">
    <source>
        <dbReference type="Pfam" id="PF00482"/>
    </source>
</evidence>
<dbReference type="InterPro" id="IPR003004">
    <property type="entry name" value="GspF/PilC"/>
</dbReference>
<gene>
    <name evidence="10" type="ORF">A2801_02455</name>
</gene>
<dbReference type="Gene3D" id="1.20.81.30">
    <property type="entry name" value="Type II secretion system (T2SS), domain F"/>
    <property type="match status" value="2"/>
</dbReference>
<evidence type="ECO:0000256" key="3">
    <source>
        <dbReference type="ARBA" id="ARBA00022475"/>
    </source>
</evidence>
<keyword evidence="4" id="KW-0997">Cell inner membrane</keyword>
<evidence type="ECO:0000256" key="5">
    <source>
        <dbReference type="ARBA" id="ARBA00022692"/>
    </source>
</evidence>
<evidence type="ECO:0000256" key="8">
    <source>
        <dbReference type="SAM" id="Phobius"/>
    </source>
</evidence>
<protein>
    <recommendedName>
        <fullName evidence="9">Type II secretion system protein GspF domain-containing protein</fullName>
    </recommendedName>
</protein>
<sequence>MALYSYKARDEAGKIITDAIESTSRSTAAALLKGQGLQVMTVKSVGGISSIFAGKVSVAEKAAFCRFMGTMLRSGMSLPEAVEIIRQETKNKKMQQVLADLSNQTQKGKSVSSVLEGYKNDFDPVFLTMIRAGEESGTLEQSFDYLSAQLTQTHELTQMIKGSLMYPAVIIVAMIGNGLMMAIFVLPRIAGAFLKLDVPLPAYTRIILGMGQFFGNNVALVLIMTFLLGASAVASFIIPKTRKIIIRVLAKMPVISFLVKQIDVARFARTLSTLLKSGVPIIEALDVSAESISQPYMKAEAKRFSAAVSKGESLSSILTLNKRVFPTIMIQTIRAGEQSGSLEVVLAEVAVFYEKEVEFSLKRLTSLLEPVLMLLIGVVVGVMVIMMIAPIYSIIGGLQTTIQSP</sequence>
<evidence type="ECO:0000256" key="7">
    <source>
        <dbReference type="ARBA" id="ARBA00023136"/>
    </source>
</evidence>
<feature type="domain" description="Type II secretion system protein GspF" evidence="9">
    <location>
        <begin position="64"/>
        <end position="187"/>
    </location>
</feature>
<dbReference type="PANTHER" id="PTHR30012">
    <property type="entry name" value="GENERAL SECRETION PATHWAY PROTEIN"/>
    <property type="match status" value="1"/>
</dbReference>
<evidence type="ECO:0000256" key="1">
    <source>
        <dbReference type="ARBA" id="ARBA00004429"/>
    </source>
</evidence>
<dbReference type="AlphaFoldDB" id="A0A1F7YLR8"/>
<dbReference type="PANTHER" id="PTHR30012:SF0">
    <property type="entry name" value="TYPE II SECRETION SYSTEM PROTEIN F-RELATED"/>
    <property type="match status" value="1"/>
</dbReference>
<dbReference type="InterPro" id="IPR042094">
    <property type="entry name" value="T2SS_GspF_sf"/>
</dbReference>
<evidence type="ECO:0000313" key="11">
    <source>
        <dbReference type="Proteomes" id="UP000177263"/>
    </source>
</evidence>
<dbReference type="Proteomes" id="UP000177263">
    <property type="component" value="Unassembled WGS sequence"/>
</dbReference>
<evidence type="ECO:0000256" key="4">
    <source>
        <dbReference type="ARBA" id="ARBA00022519"/>
    </source>
</evidence>
<keyword evidence="3" id="KW-1003">Cell membrane</keyword>
<accession>A0A1F7YLR8</accession>
<evidence type="ECO:0000313" key="10">
    <source>
        <dbReference type="EMBL" id="OGM28296.1"/>
    </source>
</evidence>
<dbReference type="InterPro" id="IPR018076">
    <property type="entry name" value="T2SS_GspF_dom"/>
</dbReference>
<comment type="similarity">
    <text evidence="2">Belongs to the GSP F family.</text>
</comment>
<dbReference type="EMBL" id="MGGM01000032">
    <property type="protein sequence ID" value="OGM28296.1"/>
    <property type="molecule type" value="Genomic_DNA"/>
</dbReference>
<proteinExistence type="inferred from homology"/>
<dbReference type="PRINTS" id="PR00812">
    <property type="entry name" value="BCTERIALGSPF"/>
</dbReference>
<name>A0A1F7YLR8_9BACT</name>
<keyword evidence="5 8" id="KW-0812">Transmembrane</keyword>
<organism evidence="10 11">
    <name type="scientific">Candidatus Woesebacteria bacterium RIFCSPHIGHO2_01_FULL_41_10</name>
    <dbReference type="NCBI Taxonomy" id="1802500"/>
    <lineage>
        <taxon>Bacteria</taxon>
        <taxon>Candidatus Woeseibacteriota</taxon>
    </lineage>
</organism>
<feature type="transmembrane region" description="Helical" evidence="8">
    <location>
        <begin position="218"/>
        <end position="238"/>
    </location>
</feature>
<reference evidence="10 11" key="1">
    <citation type="journal article" date="2016" name="Nat. Commun.">
        <title>Thousands of microbial genomes shed light on interconnected biogeochemical processes in an aquifer system.</title>
        <authorList>
            <person name="Anantharaman K."/>
            <person name="Brown C.T."/>
            <person name="Hug L.A."/>
            <person name="Sharon I."/>
            <person name="Castelle C.J."/>
            <person name="Probst A.J."/>
            <person name="Thomas B.C."/>
            <person name="Singh A."/>
            <person name="Wilkins M.J."/>
            <person name="Karaoz U."/>
            <person name="Brodie E.L."/>
            <person name="Williams K.H."/>
            <person name="Hubbard S.S."/>
            <person name="Banfield J.F."/>
        </authorList>
    </citation>
    <scope>NUCLEOTIDE SEQUENCE [LARGE SCALE GENOMIC DNA]</scope>
</reference>
<feature type="transmembrane region" description="Helical" evidence="8">
    <location>
        <begin position="371"/>
        <end position="395"/>
    </location>
</feature>
<dbReference type="STRING" id="1802500.A2801_02455"/>
<feature type="transmembrane region" description="Helical" evidence="8">
    <location>
        <begin position="164"/>
        <end position="186"/>
    </location>
</feature>
<feature type="domain" description="Type II secretion system protein GspF" evidence="9">
    <location>
        <begin position="267"/>
        <end position="390"/>
    </location>
</feature>
<keyword evidence="7 8" id="KW-0472">Membrane</keyword>
<dbReference type="GO" id="GO:0005886">
    <property type="term" value="C:plasma membrane"/>
    <property type="evidence" value="ECO:0007669"/>
    <property type="project" value="UniProtKB-SubCell"/>
</dbReference>
<comment type="caution">
    <text evidence="10">The sequence shown here is derived from an EMBL/GenBank/DDBJ whole genome shotgun (WGS) entry which is preliminary data.</text>
</comment>
<keyword evidence="6 8" id="KW-1133">Transmembrane helix</keyword>